<evidence type="ECO:0000256" key="4">
    <source>
        <dbReference type="ARBA" id="ARBA00022821"/>
    </source>
</evidence>
<evidence type="ECO:0000256" key="8">
    <source>
        <dbReference type="SAM" id="Phobius"/>
    </source>
</evidence>
<evidence type="ECO:0000256" key="2">
    <source>
        <dbReference type="ARBA" id="ARBA00006574"/>
    </source>
</evidence>
<keyword evidence="5 8" id="KW-1133">Transmembrane helix</keyword>
<dbReference type="PANTHER" id="PTHR31942">
    <property type="entry name" value="MLO-LIKE PROTEIN 1"/>
    <property type="match status" value="1"/>
</dbReference>
<evidence type="ECO:0000313" key="10">
    <source>
        <dbReference type="Proteomes" id="UP001229421"/>
    </source>
</evidence>
<reference evidence="9" key="1">
    <citation type="journal article" date="2023" name="bioRxiv">
        <title>Improved chromosome-level genome assembly for marigold (Tagetes erecta).</title>
        <authorList>
            <person name="Jiang F."/>
            <person name="Yuan L."/>
            <person name="Wang S."/>
            <person name="Wang H."/>
            <person name="Xu D."/>
            <person name="Wang A."/>
            <person name="Fan W."/>
        </authorList>
    </citation>
    <scope>NUCLEOTIDE SEQUENCE</scope>
    <source>
        <strain evidence="9">WSJ</strain>
        <tissue evidence="9">Leaf</tissue>
    </source>
</reference>
<dbReference type="PANTHER" id="PTHR31942:SF89">
    <property type="entry name" value="MLO-LIKE PROTEIN 3"/>
    <property type="match status" value="1"/>
</dbReference>
<proteinExistence type="inferred from homology"/>
<evidence type="ECO:0000256" key="3">
    <source>
        <dbReference type="ARBA" id="ARBA00022692"/>
    </source>
</evidence>
<dbReference type="Pfam" id="PF03094">
    <property type="entry name" value="Mlo"/>
    <property type="match status" value="1"/>
</dbReference>
<evidence type="ECO:0000256" key="7">
    <source>
        <dbReference type="ARBA" id="ARBA00023265"/>
    </source>
</evidence>
<feature type="transmembrane region" description="Helical" evidence="8">
    <location>
        <begin position="12"/>
        <end position="35"/>
    </location>
</feature>
<dbReference type="AlphaFoldDB" id="A0AAD8KX42"/>
<keyword evidence="3 8" id="KW-0812">Transmembrane</keyword>
<evidence type="ECO:0000256" key="1">
    <source>
        <dbReference type="ARBA" id="ARBA00004141"/>
    </source>
</evidence>
<dbReference type="Proteomes" id="UP001229421">
    <property type="component" value="Unassembled WGS sequence"/>
</dbReference>
<feature type="transmembrane region" description="Helical" evidence="8">
    <location>
        <begin position="166"/>
        <end position="187"/>
    </location>
</feature>
<comment type="similarity">
    <text evidence="2">Belongs to the MLO family.</text>
</comment>
<sequence length="286" mass="32905">MVATHTLQNTPTWAVATVCFVFIFLGLVIEHLFHIASRVFNYHPFYSNWLKERRKIALFEAVEKLKSVLMLLGLMSLILVTTQKSIAKICIPNKVAYSMLPCHKISKETLLTTQAYEVHYTTSPWFEPHGPEHRRLASVSATSNSTGYCASKGMTSFISEDGLNQLNTFICVLAIMQIVYSVVTMALGGAKMRSWKAWEQETQTTEYLVANDPNRFRFTRQTTFGRRHMHDPINATILLWIKCFFRQFFHSVAKVDYFTLRHGFISFLTLSRVSELSDLHHNDKHS</sequence>
<name>A0AAD8KX42_TARER</name>
<comment type="subcellular location">
    <subcellularLocation>
        <location evidence="1">Membrane</location>
        <topology evidence="1">Multi-pass membrane protein</topology>
    </subcellularLocation>
</comment>
<keyword evidence="4" id="KW-0611">Plant defense</keyword>
<evidence type="ECO:0000256" key="6">
    <source>
        <dbReference type="ARBA" id="ARBA00023136"/>
    </source>
</evidence>
<dbReference type="GO" id="GO:0006952">
    <property type="term" value="P:defense response"/>
    <property type="evidence" value="ECO:0007669"/>
    <property type="project" value="UniProtKB-KW"/>
</dbReference>
<dbReference type="GO" id="GO:0016020">
    <property type="term" value="C:membrane"/>
    <property type="evidence" value="ECO:0007669"/>
    <property type="project" value="UniProtKB-SubCell"/>
</dbReference>
<gene>
    <name evidence="9" type="ORF">QVD17_11331</name>
</gene>
<protein>
    <recommendedName>
        <fullName evidence="11">MLO-like protein</fullName>
    </recommendedName>
</protein>
<organism evidence="9 10">
    <name type="scientific">Tagetes erecta</name>
    <name type="common">African marigold</name>
    <dbReference type="NCBI Taxonomy" id="13708"/>
    <lineage>
        <taxon>Eukaryota</taxon>
        <taxon>Viridiplantae</taxon>
        <taxon>Streptophyta</taxon>
        <taxon>Embryophyta</taxon>
        <taxon>Tracheophyta</taxon>
        <taxon>Spermatophyta</taxon>
        <taxon>Magnoliopsida</taxon>
        <taxon>eudicotyledons</taxon>
        <taxon>Gunneridae</taxon>
        <taxon>Pentapetalae</taxon>
        <taxon>asterids</taxon>
        <taxon>campanulids</taxon>
        <taxon>Asterales</taxon>
        <taxon>Asteraceae</taxon>
        <taxon>Asteroideae</taxon>
        <taxon>Heliantheae alliance</taxon>
        <taxon>Tageteae</taxon>
        <taxon>Tagetes</taxon>
    </lineage>
</organism>
<accession>A0AAD8KX42</accession>
<evidence type="ECO:0000313" key="9">
    <source>
        <dbReference type="EMBL" id="KAK1429128.1"/>
    </source>
</evidence>
<comment type="caution">
    <text evidence="9">The sequence shown here is derived from an EMBL/GenBank/DDBJ whole genome shotgun (WGS) entry which is preliminary data.</text>
</comment>
<evidence type="ECO:0008006" key="11">
    <source>
        <dbReference type="Google" id="ProtNLM"/>
    </source>
</evidence>
<evidence type="ECO:0000256" key="5">
    <source>
        <dbReference type="ARBA" id="ARBA00022989"/>
    </source>
</evidence>
<keyword evidence="10" id="KW-1185">Reference proteome</keyword>
<keyword evidence="6 8" id="KW-0472">Membrane</keyword>
<dbReference type="EMBL" id="JAUHHV010000003">
    <property type="protein sequence ID" value="KAK1429128.1"/>
    <property type="molecule type" value="Genomic_DNA"/>
</dbReference>
<dbReference type="InterPro" id="IPR004326">
    <property type="entry name" value="Mlo"/>
</dbReference>
<keyword evidence="7" id="KW-0568">Pathogenesis-related protein</keyword>